<dbReference type="EMBL" id="AMCI01002491">
    <property type="protein sequence ID" value="EJX02566.1"/>
    <property type="molecule type" value="Genomic_DNA"/>
</dbReference>
<protein>
    <submittedName>
        <fullName evidence="2">Secreted protein</fullName>
    </submittedName>
</protein>
<sequence length="83" mass="8850">MARSMRTSRSCVPSSSPTIRSTPTASAAWTTATSSVQVPSPTAPTPSAAYSRCWRNPLLRYGSATSSCPCFPRAAIRCPRVRS</sequence>
<feature type="compositionally biased region" description="Low complexity" evidence="1">
    <location>
        <begin position="13"/>
        <end position="48"/>
    </location>
</feature>
<proteinExistence type="predicted"/>
<dbReference type="AlphaFoldDB" id="J9CQZ2"/>
<evidence type="ECO:0000313" key="2">
    <source>
        <dbReference type="EMBL" id="EJX02566.1"/>
    </source>
</evidence>
<name>J9CQZ2_9ZZZZ</name>
<organism evidence="2">
    <name type="scientific">gut metagenome</name>
    <dbReference type="NCBI Taxonomy" id="749906"/>
    <lineage>
        <taxon>unclassified sequences</taxon>
        <taxon>metagenomes</taxon>
        <taxon>organismal metagenomes</taxon>
    </lineage>
</organism>
<evidence type="ECO:0000256" key="1">
    <source>
        <dbReference type="SAM" id="MobiDB-lite"/>
    </source>
</evidence>
<comment type="caution">
    <text evidence="2">The sequence shown here is derived from an EMBL/GenBank/DDBJ whole genome shotgun (WGS) entry which is preliminary data.</text>
</comment>
<feature type="compositionally biased region" description="Polar residues" evidence="1">
    <location>
        <begin position="1"/>
        <end position="12"/>
    </location>
</feature>
<feature type="region of interest" description="Disordered" evidence="1">
    <location>
        <begin position="1"/>
        <end position="48"/>
    </location>
</feature>
<accession>J9CQZ2</accession>
<gene>
    <name evidence="2" type="ORF">EVA_09325</name>
</gene>
<reference evidence="2" key="1">
    <citation type="journal article" date="2012" name="PLoS ONE">
        <title>Gene sets for utilization of primary and secondary nutrition supplies in the distal gut of endangered iberian lynx.</title>
        <authorList>
            <person name="Alcaide M."/>
            <person name="Messina E."/>
            <person name="Richter M."/>
            <person name="Bargiela R."/>
            <person name="Peplies J."/>
            <person name="Huws S.A."/>
            <person name="Newbold C.J."/>
            <person name="Golyshin P.N."/>
            <person name="Simon M.A."/>
            <person name="Lopez G."/>
            <person name="Yakimov M.M."/>
            <person name="Ferrer M."/>
        </authorList>
    </citation>
    <scope>NUCLEOTIDE SEQUENCE</scope>
</reference>